<feature type="transmembrane region" description="Helical" evidence="1">
    <location>
        <begin position="158"/>
        <end position="182"/>
    </location>
</feature>
<protein>
    <recommendedName>
        <fullName evidence="4">DUF2029 domain-containing protein</fullName>
    </recommendedName>
</protein>
<keyword evidence="1" id="KW-1133">Transmembrane helix</keyword>
<evidence type="ECO:0000313" key="3">
    <source>
        <dbReference type="Proteomes" id="UP001594351"/>
    </source>
</evidence>
<feature type="transmembrane region" description="Helical" evidence="1">
    <location>
        <begin position="276"/>
        <end position="294"/>
    </location>
</feature>
<feature type="transmembrane region" description="Helical" evidence="1">
    <location>
        <begin position="314"/>
        <end position="335"/>
    </location>
</feature>
<feature type="transmembrane region" description="Helical" evidence="1">
    <location>
        <begin position="55"/>
        <end position="81"/>
    </location>
</feature>
<sequence>MNFIKKRDTFIRWFTLGLAFRLLLMPFFTHLDLLTDYWVAHLTAFEHRLPSEIRGGIYCFSILHYMHTFFLKTLAIIAPYLKTIWFQPWGLPDSEGMTTIANWMNFVGSRQIFLTLFLLKVPYLLFDMAACFILLSFFETEKSQTSFLKFWMFNPISLFVIYIFSRYEIIPMFFIILSILYLKKNKCALGAIFLGIALVMKLYALLFVPFYVLSTGPKWPHRARNLLWVLAPGILMIAVAVLSGKAAEFSNFTTLPHNDYILGLNVLIHPNNELNYVDRIYIVPVVFMLLLLIAEREKPGWQTYVDHIFIFLNLFFAFSFFHPQYFFWIVPFWALKIQSHKSFLPLFLLQVMLVGVYSFHWVRPLSVYLAAPLAPEFFSSLPSPFEIINIFYPGDKFINLTRSIFTGVSLWIIYRVWYFRKEGNQDV</sequence>
<evidence type="ECO:0008006" key="4">
    <source>
        <dbReference type="Google" id="ProtNLM"/>
    </source>
</evidence>
<feature type="transmembrane region" description="Helical" evidence="1">
    <location>
        <begin position="189"/>
        <end position="213"/>
    </location>
</feature>
<dbReference type="EMBL" id="JBHPBY010000378">
    <property type="protein sequence ID" value="MFC1852853.1"/>
    <property type="molecule type" value="Genomic_DNA"/>
</dbReference>
<feature type="transmembrane region" description="Helical" evidence="1">
    <location>
        <begin position="112"/>
        <end position="138"/>
    </location>
</feature>
<feature type="transmembrane region" description="Helical" evidence="1">
    <location>
        <begin position="225"/>
        <end position="242"/>
    </location>
</feature>
<evidence type="ECO:0000313" key="2">
    <source>
        <dbReference type="EMBL" id="MFC1852853.1"/>
    </source>
</evidence>
<proteinExistence type="predicted"/>
<dbReference type="Proteomes" id="UP001594351">
    <property type="component" value="Unassembled WGS sequence"/>
</dbReference>
<name>A0ABV6Z3F1_UNCC1</name>
<organism evidence="2 3">
    <name type="scientific">candidate division CSSED10-310 bacterium</name>
    <dbReference type="NCBI Taxonomy" id="2855610"/>
    <lineage>
        <taxon>Bacteria</taxon>
        <taxon>Bacteria division CSSED10-310</taxon>
    </lineage>
</organism>
<evidence type="ECO:0000256" key="1">
    <source>
        <dbReference type="SAM" id="Phobius"/>
    </source>
</evidence>
<reference evidence="2 3" key="1">
    <citation type="submission" date="2024-09" db="EMBL/GenBank/DDBJ databases">
        <title>Laminarin stimulates single cell rates of sulfate reduction while oxygen inhibits transcriptomic activity in coastal marine sediment.</title>
        <authorList>
            <person name="Lindsay M."/>
            <person name="Orcutt B."/>
            <person name="Emerson D."/>
            <person name="Stepanauskas R."/>
            <person name="D'Angelo T."/>
        </authorList>
    </citation>
    <scope>NUCLEOTIDE SEQUENCE [LARGE SCALE GENOMIC DNA]</scope>
    <source>
        <strain evidence="2">SAG AM-311-K15</strain>
    </source>
</reference>
<feature type="transmembrane region" description="Helical" evidence="1">
    <location>
        <begin position="400"/>
        <end position="418"/>
    </location>
</feature>
<accession>A0ABV6Z3F1</accession>
<keyword evidence="1" id="KW-0472">Membrane</keyword>
<comment type="caution">
    <text evidence="2">The sequence shown here is derived from an EMBL/GenBank/DDBJ whole genome shotgun (WGS) entry which is preliminary data.</text>
</comment>
<feature type="transmembrane region" description="Helical" evidence="1">
    <location>
        <begin position="342"/>
        <end position="362"/>
    </location>
</feature>
<keyword evidence="3" id="KW-1185">Reference proteome</keyword>
<gene>
    <name evidence="2" type="ORF">ACFL27_21860</name>
</gene>
<keyword evidence="1" id="KW-0812">Transmembrane</keyword>